<organism evidence="3 4">
    <name type="scientific">Striga hermonthica</name>
    <name type="common">Purple witchweed</name>
    <name type="synonym">Buchnera hermonthica</name>
    <dbReference type="NCBI Taxonomy" id="68872"/>
    <lineage>
        <taxon>Eukaryota</taxon>
        <taxon>Viridiplantae</taxon>
        <taxon>Streptophyta</taxon>
        <taxon>Embryophyta</taxon>
        <taxon>Tracheophyta</taxon>
        <taxon>Spermatophyta</taxon>
        <taxon>Magnoliopsida</taxon>
        <taxon>eudicotyledons</taxon>
        <taxon>Gunneridae</taxon>
        <taxon>Pentapetalae</taxon>
        <taxon>asterids</taxon>
        <taxon>lamiids</taxon>
        <taxon>Lamiales</taxon>
        <taxon>Orobanchaceae</taxon>
        <taxon>Buchnereae</taxon>
        <taxon>Striga</taxon>
    </lineage>
</organism>
<dbReference type="Pfam" id="PF01535">
    <property type="entry name" value="PPR"/>
    <property type="match status" value="6"/>
</dbReference>
<dbReference type="Proteomes" id="UP001153555">
    <property type="component" value="Unassembled WGS sequence"/>
</dbReference>
<dbReference type="NCBIfam" id="TIGR00756">
    <property type="entry name" value="PPR"/>
    <property type="match status" value="3"/>
</dbReference>
<dbReference type="FunFam" id="1.25.40.10:FF:000031">
    <property type="entry name" value="Pentatricopeptide repeat-containing protein mitochondrial"/>
    <property type="match status" value="1"/>
</dbReference>
<dbReference type="Gene3D" id="1.25.40.10">
    <property type="entry name" value="Tetratricopeptide repeat domain"/>
    <property type="match status" value="4"/>
</dbReference>
<feature type="repeat" description="PPR" evidence="2">
    <location>
        <begin position="190"/>
        <end position="224"/>
    </location>
</feature>
<keyword evidence="4" id="KW-1185">Reference proteome</keyword>
<keyword evidence="1" id="KW-0677">Repeat</keyword>
<gene>
    <name evidence="3" type="ORF">SHERM_10415</name>
</gene>
<dbReference type="GO" id="GO:0003723">
    <property type="term" value="F:RNA binding"/>
    <property type="evidence" value="ECO:0007669"/>
    <property type="project" value="InterPro"/>
</dbReference>
<dbReference type="PANTHER" id="PTHR24015">
    <property type="entry name" value="OS07G0578800 PROTEIN-RELATED"/>
    <property type="match status" value="1"/>
</dbReference>
<dbReference type="GO" id="GO:0019888">
    <property type="term" value="F:protein phosphatase regulator activity"/>
    <property type="evidence" value="ECO:0007669"/>
    <property type="project" value="InterPro"/>
</dbReference>
<dbReference type="InterPro" id="IPR016024">
    <property type="entry name" value="ARM-type_fold"/>
</dbReference>
<proteinExistence type="predicted"/>
<accession>A0A9N7MLC9</accession>
<name>A0A9N7MLC9_STRHE</name>
<dbReference type="EMBL" id="CACSLK010001140">
    <property type="protein sequence ID" value="CAA0807701.1"/>
    <property type="molecule type" value="Genomic_DNA"/>
</dbReference>
<dbReference type="CDD" id="cd09272">
    <property type="entry name" value="RNase_HI_RT_Ty1"/>
    <property type="match status" value="1"/>
</dbReference>
<dbReference type="FunFam" id="1.25.40.10:FF:000344">
    <property type="entry name" value="Pentatricopeptide repeat-containing protein"/>
    <property type="match status" value="1"/>
</dbReference>
<dbReference type="InterPro" id="IPR046960">
    <property type="entry name" value="PPR_At4g14850-like_plant"/>
</dbReference>
<dbReference type="GO" id="GO:0000159">
    <property type="term" value="C:protein phosphatase type 2A complex"/>
    <property type="evidence" value="ECO:0007669"/>
    <property type="project" value="InterPro"/>
</dbReference>
<comment type="caution">
    <text evidence="3">The sequence shown here is derived from an EMBL/GenBank/DDBJ whole genome shotgun (WGS) entry which is preliminary data.</text>
</comment>
<dbReference type="AlphaFoldDB" id="A0A9N7MLC9"/>
<dbReference type="InterPro" id="IPR011989">
    <property type="entry name" value="ARM-like"/>
</dbReference>
<dbReference type="GO" id="GO:0007165">
    <property type="term" value="P:signal transduction"/>
    <property type="evidence" value="ECO:0007669"/>
    <property type="project" value="InterPro"/>
</dbReference>
<dbReference type="PANTHER" id="PTHR24015:SF548">
    <property type="entry name" value="OS08G0340900 PROTEIN"/>
    <property type="match status" value="1"/>
</dbReference>
<evidence type="ECO:0000256" key="1">
    <source>
        <dbReference type="ARBA" id="ARBA00022737"/>
    </source>
</evidence>
<dbReference type="Pfam" id="PF13041">
    <property type="entry name" value="PPR_2"/>
    <property type="match status" value="2"/>
</dbReference>
<dbReference type="InterPro" id="IPR011990">
    <property type="entry name" value="TPR-like_helical_dom_sf"/>
</dbReference>
<dbReference type="GO" id="GO:0009451">
    <property type="term" value="P:RNA modification"/>
    <property type="evidence" value="ECO:0007669"/>
    <property type="project" value="InterPro"/>
</dbReference>
<dbReference type="PROSITE" id="PS51375">
    <property type="entry name" value="PPR"/>
    <property type="match status" value="3"/>
</dbReference>
<dbReference type="InterPro" id="IPR002885">
    <property type="entry name" value="PPR_rpt"/>
</dbReference>
<dbReference type="Gene3D" id="1.25.10.10">
    <property type="entry name" value="Leucine-rich Repeat Variant"/>
    <property type="match status" value="1"/>
</dbReference>
<evidence type="ECO:0000256" key="2">
    <source>
        <dbReference type="PROSITE-ProRule" id="PRU00708"/>
    </source>
</evidence>
<dbReference type="InterPro" id="IPR002554">
    <property type="entry name" value="PP2A_B56"/>
</dbReference>
<evidence type="ECO:0000313" key="3">
    <source>
        <dbReference type="EMBL" id="CAA0807701.1"/>
    </source>
</evidence>
<evidence type="ECO:0000313" key="4">
    <source>
        <dbReference type="Proteomes" id="UP001153555"/>
    </source>
</evidence>
<dbReference type="Pfam" id="PF01603">
    <property type="entry name" value="B56"/>
    <property type="match status" value="1"/>
</dbReference>
<sequence length="868" mass="97738">MAHALINFHLLIEPNTSKYDIFPAKIQSLRKLKNHQSRIKFHGSRPSTTLLTSTSCQSAVSAAEKVLSFVKSGSLESALQLFERMTEPNTYVWNVIIRGLVDSGMFQEAIELYIRMQFQGVKADNFTFPFIIKACAGIIRLKEGLKIHSTVIKLGLHVDIYICNALITMYAKAACIEGAEKIFGRMLVKDLVSWNSMISGYVSFGDGWSSLNYLRQIQNSGLEPDRFSFISGLIACALEQSSSSGKEIFCRVLKNGIELDSMIQSSLIDMFGKCGQVDYAERLFNIISQKKNIVVWNAMIGAYALSDNKSLDSFACLLKMKEEGDLSPDAITLINLLPSVSNLGALSQGKAIHGHALRKGYIRHLALETAFIDMYGKCGSINLAERAFSLVPMKSLVSWNAMIGAYVKNSENTKAVETFRMLLLNEPHHVPDETSFSSVLAAYAEIALPGEGKQIHSRVVKSGLYLDTFVSNALIHMYAKCGDLDSGRKVFDNNLTCKDIISWNTIIMGYAIHGLEKHCFGLFSEMIEMGFEQNKSTFVSILSACSITGNVDKGSDLEKRRSTTGYVFTYGGTAVSWISKLQKIVTLSTTEAEYVAVTEAAKELVWLQNFLNELGRPQEDVALYSDSQSAIHLAKNPAFHSRTKHIEVKYHFIRQLLEKKVLQLKKVPGERNPADMLIKAAKRDEMHAYHKQLAYCVSQFVEKEPALGVRAARGILRYWPMTNCRKEVLLIGELEELVESMGAEEHLILALPLCWQITKCSNSWNSQVAERALYVWNNERFVKMVSEAIDDVFPLIVEGIERNLKGHWSRSVRQLTESVKEMLEELEPILYSQCLSQIDYHHRHSFASHEEETRRKERWLRLEMAAQI</sequence>
<dbReference type="SUPFAM" id="SSF48371">
    <property type="entry name" value="ARM repeat"/>
    <property type="match status" value="1"/>
</dbReference>
<feature type="repeat" description="PPR" evidence="2">
    <location>
        <begin position="499"/>
        <end position="533"/>
    </location>
</feature>
<feature type="repeat" description="PPR" evidence="2">
    <location>
        <begin position="89"/>
        <end position="123"/>
    </location>
</feature>
<dbReference type="OrthoDB" id="185373at2759"/>
<reference evidence="3" key="1">
    <citation type="submission" date="2019-12" db="EMBL/GenBank/DDBJ databases">
        <authorList>
            <person name="Scholes J."/>
        </authorList>
    </citation>
    <scope>NUCLEOTIDE SEQUENCE</scope>
</reference>
<protein>
    <submittedName>
        <fullName evidence="3">Pentatricopeptide repeat-containing protein -chloroplastic</fullName>
    </submittedName>
</protein>